<feature type="region of interest" description="Disordered" evidence="1">
    <location>
        <begin position="433"/>
        <end position="492"/>
    </location>
</feature>
<protein>
    <recommendedName>
        <fullName evidence="2">DUF3741 domain-containing protein</fullName>
    </recommendedName>
</protein>
<dbReference type="EMBL" id="CM017874">
    <property type="protein sequence ID" value="KAG1335080.1"/>
    <property type="molecule type" value="Genomic_DNA"/>
</dbReference>
<dbReference type="Proteomes" id="UP000797356">
    <property type="component" value="Chromosome 3"/>
</dbReference>
<evidence type="ECO:0000313" key="3">
    <source>
        <dbReference type="EMBL" id="KAG1335080.1"/>
    </source>
</evidence>
<keyword evidence="4" id="KW-1185">Reference proteome</keyword>
<evidence type="ECO:0000259" key="2">
    <source>
        <dbReference type="Pfam" id="PF14383"/>
    </source>
</evidence>
<reference evidence="3" key="1">
    <citation type="journal article" date="2017" name="Gigascience">
        <title>The genome draft of coconut (Cocos nucifera).</title>
        <authorList>
            <person name="Xiao Y."/>
            <person name="Xu P."/>
            <person name="Fan H."/>
            <person name="Baudouin L."/>
            <person name="Xia W."/>
            <person name="Bocs S."/>
            <person name="Xu J."/>
            <person name="Li Q."/>
            <person name="Guo A."/>
            <person name="Zhou L."/>
            <person name="Li J."/>
            <person name="Wu Y."/>
            <person name="Ma Z."/>
            <person name="Armero A."/>
            <person name="Issali A.E."/>
            <person name="Liu N."/>
            <person name="Peng M."/>
            <person name="Yang Y."/>
        </authorList>
    </citation>
    <scope>NUCLEOTIDE SEQUENCE</scope>
    <source>
        <tissue evidence="3">Spear leaf of Hainan Tall coconut</tissue>
    </source>
</reference>
<feature type="region of interest" description="Disordered" evidence="1">
    <location>
        <begin position="218"/>
        <end position="239"/>
    </location>
</feature>
<feature type="compositionally biased region" description="Low complexity" evidence="1">
    <location>
        <begin position="224"/>
        <end position="236"/>
    </location>
</feature>
<proteinExistence type="predicted"/>
<dbReference type="PANTHER" id="PTHR34282:SF2">
    <property type="entry name" value="DUF3741 DOMAIN-CONTAINING PROTEIN"/>
    <property type="match status" value="1"/>
</dbReference>
<dbReference type="PANTHER" id="PTHR34282">
    <property type="entry name" value="OS01G0228800 PROTEIN-RELATED"/>
    <property type="match status" value="1"/>
</dbReference>
<dbReference type="Pfam" id="PF14383">
    <property type="entry name" value="VARLMGL"/>
    <property type="match status" value="1"/>
</dbReference>
<comment type="caution">
    <text evidence="3">The sequence shown here is derived from an EMBL/GenBank/DDBJ whole genome shotgun (WGS) entry which is preliminary data.</text>
</comment>
<dbReference type="OrthoDB" id="1079501at2759"/>
<feature type="domain" description="DUF3741" evidence="2">
    <location>
        <begin position="261"/>
        <end position="279"/>
    </location>
</feature>
<dbReference type="InterPro" id="IPR032795">
    <property type="entry name" value="DUF3741-assoc"/>
</dbReference>
<dbReference type="AlphaFoldDB" id="A0A8K0MZ19"/>
<feature type="compositionally biased region" description="Basic and acidic residues" evidence="1">
    <location>
        <begin position="471"/>
        <end position="490"/>
    </location>
</feature>
<feature type="region of interest" description="Disordered" evidence="1">
    <location>
        <begin position="542"/>
        <end position="569"/>
    </location>
</feature>
<feature type="region of interest" description="Disordered" evidence="1">
    <location>
        <begin position="33"/>
        <end position="60"/>
    </location>
</feature>
<organism evidence="3 4">
    <name type="scientific">Cocos nucifera</name>
    <name type="common">Coconut palm</name>
    <dbReference type="NCBI Taxonomy" id="13894"/>
    <lineage>
        <taxon>Eukaryota</taxon>
        <taxon>Viridiplantae</taxon>
        <taxon>Streptophyta</taxon>
        <taxon>Embryophyta</taxon>
        <taxon>Tracheophyta</taxon>
        <taxon>Spermatophyta</taxon>
        <taxon>Magnoliopsida</taxon>
        <taxon>Liliopsida</taxon>
        <taxon>Arecaceae</taxon>
        <taxon>Arecoideae</taxon>
        <taxon>Cocoseae</taxon>
        <taxon>Attaleinae</taxon>
        <taxon>Cocos</taxon>
    </lineage>
</organism>
<name>A0A8K0MZ19_COCNU</name>
<accession>A0A8K0MZ19</accession>
<evidence type="ECO:0000313" key="4">
    <source>
        <dbReference type="Proteomes" id="UP000797356"/>
    </source>
</evidence>
<gene>
    <name evidence="3" type="ORF">COCNU_03G011990</name>
</gene>
<reference evidence="3" key="2">
    <citation type="submission" date="2019-07" db="EMBL/GenBank/DDBJ databases">
        <authorList>
            <person name="Yang Y."/>
            <person name="Bocs S."/>
            <person name="Baudouin L."/>
        </authorList>
    </citation>
    <scope>NUCLEOTIDE SEQUENCE</scope>
    <source>
        <tissue evidence="3">Spear leaf of Hainan Tall coconut</tissue>
    </source>
</reference>
<evidence type="ECO:0000256" key="1">
    <source>
        <dbReference type="SAM" id="MobiDB-lite"/>
    </source>
</evidence>
<feature type="compositionally biased region" description="Low complexity" evidence="1">
    <location>
        <begin position="443"/>
        <end position="456"/>
    </location>
</feature>
<feature type="region of interest" description="Disordered" evidence="1">
    <location>
        <begin position="277"/>
        <end position="297"/>
    </location>
</feature>
<sequence>MPQDNLRSAVHKSLTKSIPVGFEVGNETVQCGTSRRFKSSPSVALEPIDRRGRRRGPDPMPFRVKEEEKAMAYQEDSKLQLLHVSRGAQKLNQMIDSWSKAPNLDGQSKYFAEDLLRSALDLGESLIMLKKLQNASKRMARMSKKQKPGFIYDREQELEQKNSPEALGSKRFEAGGYYNRLQEPRLSVGGSSRDLDEELKKVIGDSLGRQNLLSLCSDDEKASSSKSARYSQSKVSNGKHSEQKVEAVGFICASNQPKKPKAPSLIAKLMGLEEVPSQTAQRVKREEKGKNINSPRHSLDIEMPKARKLQFVQPIPDPKRKTFQEIIETMQFKGLLKRNKAEDRRCRSCFSHTPQLQQCARDFHGDDNVPPIVIMKPLHLPCWERGEIHKEHTLEKFAVKEDIRSTKLAQEDKVSDQKIMVIKTLERKEVKPMGKIKEKSFPNVKSVSVASSSQNQQKKEAFKTGKKPNKGQKELFLNEKKQEKKKDVKATKKLISSSKTSAAVAKNDKRLAAARNYGSTQINTSQNQNLRHSSKLVAQNFSGSTKEKKTTGAKPVRRSNKAINGDTKYKDDKEVNSHYQTGCLSTTSSTFSGDELSEQADQDAGPCSRDDTVKTSKILCEVIGKINQDGNIFQLGEESIQLPEKKVTTGEAAAVEDDLKLLLLSNQSFLNCAQELFSVDDSRPSYYQSKGADEVGRGNAKLFLDIAAELMARKSHHQKHLIHSSFQAHLRGRTVYYTIDLLVEEIGNEISKLTNYSMVDDDATTDNLYRRLERDLKCKEPMINAMWDFGWVDCIFMEETDQVAGEVGESAIPLAHCPLTIDYNALESKVVPGLIPDGARIWYGGAIETWVGSELRS</sequence>
<feature type="region of interest" description="Disordered" evidence="1">
    <location>
        <begin position="588"/>
        <end position="608"/>
    </location>
</feature>